<protein>
    <submittedName>
        <fullName evidence="1">Gp213</fullName>
    </submittedName>
</protein>
<dbReference type="GeneID" id="11536869"/>
<reference evidence="1 2" key="1">
    <citation type="submission" date="2013-01" db="EMBL/GenBank/DDBJ databases">
        <title>Large myovirus of Bacillus.</title>
        <authorList>
            <person name="Klumpp J."/>
            <person name="Beyer W."/>
            <person name="Loessner M.J."/>
        </authorList>
    </citation>
    <scope>NUCLEOTIDE SEQUENCE [LARGE SCALE GENOMIC DNA]</scope>
</reference>
<evidence type="ECO:0000313" key="2">
    <source>
        <dbReference type="Proteomes" id="UP000005445"/>
    </source>
</evidence>
<dbReference type="KEGG" id="vg:11536869"/>
<accession>G9B1W4</accession>
<organism evidence="1 2">
    <name type="scientific">Bacillus phage W.Ph</name>
    <dbReference type="NCBI Taxonomy" id="764595"/>
    <lineage>
        <taxon>Viruses</taxon>
        <taxon>Duplodnaviria</taxon>
        <taxon>Heunggongvirae</taxon>
        <taxon>Uroviricota</taxon>
        <taxon>Caudoviricetes</taxon>
        <taxon>Herelleviridae</taxon>
        <taxon>Bastillevirinae</taxon>
        <taxon>Wphvirus</taxon>
        <taxon>Wphvirus WPh</taxon>
    </lineage>
</organism>
<evidence type="ECO:0000313" key="1">
    <source>
        <dbReference type="EMBL" id="ADH03359.1"/>
    </source>
</evidence>
<dbReference type="EMBL" id="HM144387">
    <property type="protein sequence ID" value="ADH03359.1"/>
    <property type="molecule type" value="Genomic_DNA"/>
</dbReference>
<dbReference type="Proteomes" id="UP000005445">
    <property type="component" value="Segment"/>
</dbReference>
<sequence>MRHTRNRQMLKATKGRWGKTLDRKIKNVPITSLNRWEIKLDKSFKWENGFEVESVPNLGNYRQEKSFGLGRVKPFYIYTFAQVSFERKGKSSKTRVYISHQAEGKVKIEEVITEGWWSHVQ</sequence>
<name>G9B1W4_9CAUD</name>
<dbReference type="RefSeq" id="YP_004957228.1">
    <property type="nucleotide sequence ID" value="NC_016563.1"/>
</dbReference>
<keyword evidence="2" id="KW-1185">Reference proteome</keyword>
<dbReference type="OrthoDB" id="19647at10239"/>
<proteinExistence type="predicted"/>